<dbReference type="FunCoup" id="A0A2J7QNC9">
    <property type="interactions" value="76"/>
</dbReference>
<protein>
    <recommendedName>
        <fullName evidence="10">Ionotropic glutamate receptor C-terminal domain-containing protein</fullName>
    </recommendedName>
</protein>
<dbReference type="GO" id="GO:0050906">
    <property type="term" value="P:detection of stimulus involved in sensory perception"/>
    <property type="evidence" value="ECO:0007669"/>
    <property type="project" value="UniProtKB-ARBA"/>
</dbReference>
<keyword evidence="4 9" id="KW-0812">Transmembrane</keyword>
<dbReference type="InParanoid" id="A0A2J7QNC9"/>
<evidence type="ECO:0000256" key="5">
    <source>
        <dbReference type="ARBA" id="ARBA00022989"/>
    </source>
</evidence>
<evidence type="ECO:0000313" key="11">
    <source>
        <dbReference type="EMBL" id="PNF30095.1"/>
    </source>
</evidence>
<feature type="transmembrane region" description="Helical" evidence="9">
    <location>
        <begin position="308"/>
        <end position="329"/>
    </location>
</feature>
<dbReference type="GO" id="GO:0015276">
    <property type="term" value="F:ligand-gated monoatomic ion channel activity"/>
    <property type="evidence" value="ECO:0007669"/>
    <property type="project" value="InterPro"/>
</dbReference>
<feature type="transmembrane region" description="Helical" evidence="9">
    <location>
        <begin position="341"/>
        <end position="361"/>
    </location>
</feature>
<feature type="transmembrane region" description="Helical" evidence="9">
    <location>
        <begin position="273"/>
        <end position="296"/>
    </location>
</feature>
<accession>A0A2J7QNC9</accession>
<keyword evidence="6 9" id="KW-0472">Membrane</keyword>
<dbReference type="InterPro" id="IPR001320">
    <property type="entry name" value="Iontro_rcpt_C"/>
</dbReference>
<evidence type="ECO:0000313" key="12">
    <source>
        <dbReference type="Proteomes" id="UP000235965"/>
    </source>
</evidence>
<feature type="domain" description="Ionotropic glutamate receptor C-terminal" evidence="10">
    <location>
        <begin position="271"/>
        <end position="537"/>
    </location>
</feature>
<organism evidence="11 12">
    <name type="scientific">Cryptotermes secundus</name>
    <dbReference type="NCBI Taxonomy" id="105785"/>
    <lineage>
        <taxon>Eukaryota</taxon>
        <taxon>Metazoa</taxon>
        <taxon>Ecdysozoa</taxon>
        <taxon>Arthropoda</taxon>
        <taxon>Hexapoda</taxon>
        <taxon>Insecta</taxon>
        <taxon>Pterygota</taxon>
        <taxon>Neoptera</taxon>
        <taxon>Polyneoptera</taxon>
        <taxon>Dictyoptera</taxon>
        <taxon>Blattodea</taxon>
        <taxon>Blattoidea</taxon>
        <taxon>Termitoidae</taxon>
        <taxon>Kalotermitidae</taxon>
        <taxon>Cryptotermitinae</taxon>
        <taxon>Cryptotermes</taxon>
    </lineage>
</organism>
<name>A0A2J7QNC9_9NEOP</name>
<evidence type="ECO:0000256" key="9">
    <source>
        <dbReference type="SAM" id="Phobius"/>
    </source>
</evidence>
<keyword evidence="7" id="KW-0675">Receptor</keyword>
<evidence type="ECO:0000256" key="1">
    <source>
        <dbReference type="ARBA" id="ARBA00004651"/>
    </source>
</evidence>
<evidence type="ECO:0000256" key="3">
    <source>
        <dbReference type="ARBA" id="ARBA00022475"/>
    </source>
</evidence>
<comment type="caution">
    <text evidence="11">The sequence shown here is derived from an EMBL/GenBank/DDBJ whole genome shotgun (WGS) entry which is preliminary data.</text>
</comment>
<dbReference type="EMBL" id="NEVH01013195">
    <property type="protein sequence ID" value="PNF30095.1"/>
    <property type="molecule type" value="Genomic_DNA"/>
</dbReference>
<dbReference type="STRING" id="105785.A0A2J7QNC9"/>
<evidence type="ECO:0000256" key="6">
    <source>
        <dbReference type="ARBA" id="ARBA00023136"/>
    </source>
</evidence>
<feature type="transmembrane region" description="Helical" evidence="9">
    <location>
        <begin position="529"/>
        <end position="548"/>
    </location>
</feature>
<gene>
    <name evidence="11" type="ORF">B7P43_G03135</name>
</gene>
<sequence length="578" mass="66525">MKHGSYILFVCWKSVNDVSGIAVDFNEHLLNLSNTSSWNPEARFLVVVQQDRVSHDPGVLVRNLLQELWNFKVINSVILVQIWNKIADYTSLNKAVFGLYTWIPYHSPDRCAEVLDIAELDLWSSEGHGGFIYNYPLFPPKIFNDLQGCPIFILAAEYPPFIIFLQHDARNTSKKLVFQEGPVMRLLKTVSSKMNMTENITGVENDRVFPELFTKIKDGKFDVLFSPLSLLHFGKTFLDETYVLYQKRGRFVVPCGQTFSRWNSVIRVFSPDLWLTVFLSMLIACILMLCLTVCLNKFSQSEYQVYQTLSSCLISIWAVLLGLSVSVMPRSDTFRVFFSTWLLYCLAVNTVFQAFLTTFLINPGRERHIESIQELLNSGLPYGFDPQCDKTFNDTEESVMRTILKHRIPCSPYTTCMDWVAYHRNFSTPSTDNIVDYFITTKYVDYQGTPLLCALKEEFYSSNNVIHILKGNPLFQRVNEIVGRIVESGIFNQWTKELFDTLKLKKGVISLRTLQDEYYNLNLEHMQSAFWVLFVGLAMGTAVFVVQLCLPHRLLQSGKYINNLNFTNSPKRILCAVI</sequence>
<dbReference type="SUPFAM" id="SSF53850">
    <property type="entry name" value="Periplasmic binding protein-like II"/>
    <property type="match status" value="1"/>
</dbReference>
<evidence type="ECO:0000259" key="10">
    <source>
        <dbReference type="Pfam" id="PF00060"/>
    </source>
</evidence>
<keyword evidence="8" id="KW-0325">Glycoprotein</keyword>
<keyword evidence="12" id="KW-1185">Reference proteome</keyword>
<dbReference type="PANTHER" id="PTHR42643:SF30">
    <property type="entry name" value="IONOTROPIC RECEPTOR 40A-RELATED"/>
    <property type="match status" value="1"/>
</dbReference>
<evidence type="ECO:0000256" key="2">
    <source>
        <dbReference type="ARBA" id="ARBA00008685"/>
    </source>
</evidence>
<evidence type="ECO:0000256" key="4">
    <source>
        <dbReference type="ARBA" id="ARBA00022692"/>
    </source>
</evidence>
<reference evidence="11 12" key="1">
    <citation type="submission" date="2017-12" db="EMBL/GenBank/DDBJ databases">
        <title>Hemimetabolous genomes reveal molecular basis of termite eusociality.</title>
        <authorList>
            <person name="Harrison M.C."/>
            <person name="Jongepier E."/>
            <person name="Robertson H.M."/>
            <person name="Arning N."/>
            <person name="Bitard-Feildel T."/>
            <person name="Chao H."/>
            <person name="Childers C.P."/>
            <person name="Dinh H."/>
            <person name="Doddapaneni H."/>
            <person name="Dugan S."/>
            <person name="Gowin J."/>
            <person name="Greiner C."/>
            <person name="Han Y."/>
            <person name="Hu H."/>
            <person name="Hughes D.S.T."/>
            <person name="Huylmans A.-K."/>
            <person name="Kemena C."/>
            <person name="Kremer L.P.M."/>
            <person name="Lee S.L."/>
            <person name="Lopez-Ezquerra A."/>
            <person name="Mallet L."/>
            <person name="Monroy-Kuhn J.M."/>
            <person name="Moser A."/>
            <person name="Murali S.C."/>
            <person name="Muzny D.M."/>
            <person name="Otani S."/>
            <person name="Piulachs M.-D."/>
            <person name="Poelchau M."/>
            <person name="Qu J."/>
            <person name="Schaub F."/>
            <person name="Wada-Katsumata A."/>
            <person name="Worley K.C."/>
            <person name="Xie Q."/>
            <person name="Ylla G."/>
            <person name="Poulsen M."/>
            <person name="Gibbs R.A."/>
            <person name="Schal C."/>
            <person name="Richards S."/>
            <person name="Belles X."/>
            <person name="Korb J."/>
            <person name="Bornberg-Bauer E."/>
        </authorList>
    </citation>
    <scope>NUCLEOTIDE SEQUENCE [LARGE SCALE GENOMIC DNA]</scope>
    <source>
        <tissue evidence="11">Whole body</tissue>
    </source>
</reference>
<comment type="subcellular location">
    <subcellularLocation>
        <location evidence="1">Cell membrane</location>
        <topology evidence="1">Multi-pass membrane protein</topology>
    </subcellularLocation>
</comment>
<keyword evidence="5 9" id="KW-1133">Transmembrane helix</keyword>
<dbReference type="AlphaFoldDB" id="A0A2J7QNC9"/>
<dbReference type="PANTHER" id="PTHR42643">
    <property type="entry name" value="IONOTROPIC RECEPTOR 20A-RELATED"/>
    <property type="match status" value="1"/>
</dbReference>
<evidence type="ECO:0000256" key="8">
    <source>
        <dbReference type="ARBA" id="ARBA00023180"/>
    </source>
</evidence>
<proteinExistence type="inferred from homology"/>
<dbReference type="Gene3D" id="1.10.287.70">
    <property type="match status" value="1"/>
</dbReference>
<evidence type="ECO:0000256" key="7">
    <source>
        <dbReference type="ARBA" id="ARBA00023170"/>
    </source>
</evidence>
<keyword evidence="3" id="KW-1003">Cell membrane</keyword>
<dbReference type="OrthoDB" id="6506757at2759"/>
<dbReference type="GO" id="GO:0005886">
    <property type="term" value="C:plasma membrane"/>
    <property type="evidence" value="ECO:0007669"/>
    <property type="project" value="UniProtKB-SubCell"/>
</dbReference>
<dbReference type="InterPro" id="IPR052192">
    <property type="entry name" value="Insect_Ionotropic_Sensory_Rcpt"/>
</dbReference>
<dbReference type="Proteomes" id="UP000235965">
    <property type="component" value="Unassembled WGS sequence"/>
</dbReference>
<dbReference type="Pfam" id="PF00060">
    <property type="entry name" value="Lig_chan"/>
    <property type="match status" value="1"/>
</dbReference>
<comment type="similarity">
    <text evidence="2">Belongs to the glutamate-gated ion channel (TC 1.A.10.1) family.</text>
</comment>